<protein>
    <recommendedName>
        <fullName evidence="5">Zinc finger PHD-type domain-containing protein</fullName>
    </recommendedName>
</protein>
<dbReference type="EMBL" id="CM010633">
    <property type="protein sequence ID" value="RID59018.1"/>
    <property type="molecule type" value="Genomic_DNA"/>
</dbReference>
<feature type="compositionally biased region" description="Basic and acidic residues" evidence="4">
    <location>
        <begin position="136"/>
        <end position="148"/>
    </location>
</feature>
<dbReference type="PANTHER" id="PTHR46309:SF20">
    <property type="entry name" value="GENOME ASSEMBLY, CHROMOSOME: A06"/>
    <property type="match status" value="1"/>
</dbReference>
<gene>
    <name evidence="6" type="ORF">BRARA_F02272</name>
</gene>
<sequence length="478" mass="53859">MEDSFLFITVEAEMNPESLRKWLSIAKEGKTTTKGARHFSTKAKKHLSALGWRFAYVRKGVSRELRYKSPEGKWFNSLVTACGCLEDEDDDDSSTQEQDDDNQEAPASGGVPKKKRTKVCDTAPDKNRSSHLAKKILNEQEKTSDESSKLTPKPKPRFGKSKRTNCDVCCVCHLGGEDLLRCNGCPSAIHPACSGLRSIAPDEHVQDWFFCTCCCCDICKQRRTPGIISMLLTCEQCHRRCHRNCLEPPEPLIDLPWFCSSQCSSVFSALQKLQGTKIALVGDEGLVWSLIRVPNDGEQQQLDSAVKMLQRSFKPTPDRFSGRDLVEELIFSKDSDGVGRTFYTVSIERNNHPIIVVAMRVGKDVAEIPLLATLTRDSYDRISRICRALMDELEKQMSEIGVRRLVLPALADDVHTWTQQFGFSHMESSARLELLKHGLFDFVGTVMCHKFLKEREEQGESIPTGGNQSSYLFVMYID</sequence>
<dbReference type="Pfam" id="PF23209">
    <property type="entry name" value="IDM1_C"/>
    <property type="match status" value="1"/>
</dbReference>
<dbReference type="PANTHER" id="PTHR46309">
    <property type="entry name" value="PHD FINGER PROTEIN 12"/>
    <property type="match status" value="1"/>
</dbReference>
<organism evidence="6 7">
    <name type="scientific">Brassica campestris</name>
    <name type="common">Field mustard</name>
    <dbReference type="NCBI Taxonomy" id="3711"/>
    <lineage>
        <taxon>Eukaryota</taxon>
        <taxon>Viridiplantae</taxon>
        <taxon>Streptophyta</taxon>
        <taxon>Embryophyta</taxon>
        <taxon>Tracheophyta</taxon>
        <taxon>Spermatophyta</taxon>
        <taxon>Magnoliopsida</taxon>
        <taxon>eudicotyledons</taxon>
        <taxon>Gunneridae</taxon>
        <taxon>Pentapetalae</taxon>
        <taxon>rosids</taxon>
        <taxon>malvids</taxon>
        <taxon>Brassicales</taxon>
        <taxon>Brassicaceae</taxon>
        <taxon>Brassiceae</taxon>
        <taxon>Brassica</taxon>
    </lineage>
</organism>
<dbReference type="Proteomes" id="UP000264353">
    <property type="component" value="Chromosome A6"/>
</dbReference>
<dbReference type="SMART" id="SM00249">
    <property type="entry name" value="PHD"/>
    <property type="match status" value="2"/>
</dbReference>
<dbReference type="InterPro" id="IPR013083">
    <property type="entry name" value="Znf_RING/FYVE/PHD"/>
</dbReference>
<reference evidence="6 7" key="1">
    <citation type="submission" date="2018-06" db="EMBL/GenBank/DDBJ databases">
        <title>WGS assembly of Brassica rapa FPsc.</title>
        <authorList>
            <person name="Bowman J."/>
            <person name="Kohchi T."/>
            <person name="Yamato K."/>
            <person name="Jenkins J."/>
            <person name="Shu S."/>
            <person name="Ishizaki K."/>
            <person name="Yamaoka S."/>
            <person name="Nishihama R."/>
            <person name="Nakamura Y."/>
            <person name="Berger F."/>
            <person name="Adam C."/>
            <person name="Aki S."/>
            <person name="Althoff F."/>
            <person name="Araki T."/>
            <person name="Arteaga-Vazquez M."/>
            <person name="Balasubrmanian S."/>
            <person name="Bauer D."/>
            <person name="Boehm C."/>
            <person name="Briginshaw L."/>
            <person name="Caballero-Perez J."/>
            <person name="Catarino B."/>
            <person name="Chen F."/>
            <person name="Chiyoda S."/>
            <person name="Chovatia M."/>
            <person name="Davies K."/>
            <person name="Delmans M."/>
            <person name="Demura T."/>
            <person name="Dierschke T."/>
            <person name="Dolan L."/>
            <person name="Dorantes-Acosta A."/>
            <person name="Eklund D."/>
            <person name="Florent S."/>
            <person name="Flores-Sandoval E."/>
            <person name="Fujiyama A."/>
            <person name="Fukuzawa H."/>
            <person name="Galik B."/>
            <person name="Grimanelli D."/>
            <person name="Grimwood J."/>
            <person name="Grossniklaus U."/>
            <person name="Hamada T."/>
            <person name="Haseloff J."/>
            <person name="Hetherington A."/>
            <person name="Higo A."/>
            <person name="Hirakawa Y."/>
            <person name="Hundley H."/>
            <person name="Ikeda Y."/>
            <person name="Inoue K."/>
            <person name="Inoue S."/>
            <person name="Ishida S."/>
            <person name="Jia Q."/>
            <person name="Kakita M."/>
            <person name="Kanazawa T."/>
            <person name="Kawai Y."/>
            <person name="Kawashima T."/>
            <person name="Kennedy M."/>
            <person name="Kinose K."/>
            <person name="Kinoshita T."/>
            <person name="Kohara Y."/>
            <person name="Koide E."/>
            <person name="Komatsu K."/>
            <person name="Kopischke S."/>
            <person name="Kubo M."/>
            <person name="Kyozuka J."/>
            <person name="Lagercrantz U."/>
            <person name="Lin S."/>
            <person name="Lindquist E."/>
            <person name="Lipzen A."/>
            <person name="Lu C."/>
            <person name="Luna E."/>
            <person name="Martienssen R."/>
            <person name="Minamino N."/>
            <person name="Mizutani M."/>
            <person name="Mizutani M."/>
            <person name="Mochizuki N."/>
            <person name="Monte I."/>
            <person name="Mosher R."/>
            <person name="Nagasaki H."/>
            <person name="Nakagami H."/>
            <person name="Naramoto S."/>
            <person name="Nishitani K."/>
            <person name="Ohtani M."/>
            <person name="Okamoto T."/>
            <person name="Okumura M."/>
            <person name="Phillips J."/>
            <person name="Pollak B."/>
            <person name="Reinders A."/>
            <person name="Roevekamp M."/>
            <person name="Sano R."/>
            <person name="Sawa S."/>
            <person name="Schmid M."/>
            <person name="Shirakawa M."/>
            <person name="Solano R."/>
            <person name="Spunde A."/>
            <person name="Suetsugu N."/>
            <person name="Sugano S."/>
            <person name="Sugiyama A."/>
            <person name="Sun R."/>
            <person name="Suzuki Y."/>
            <person name="Takenaka M."/>
            <person name="Takezawa D."/>
            <person name="Tomogane H."/>
            <person name="Tsuzuki M."/>
            <person name="Ueda T."/>
            <person name="Umeda M."/>
            <person name="Ward J."/>
            <person name="Watanabe Y."/>
            <person name="Yazaki K."/>
            <person name="Yokoyama R."/>
            <person name="Yoshitake Y."/>
            <person name="Yotsui I."/>
            <person name="Zachgo S."/>
            <person name="Schmutz J."/>
        </authorList>
    </citation>
    <scope>NUCLEOTIDE SEQUENCE [LARGE SCALE GENOMIC DNA]</scope>
    <source>
        <strain evidence="7">cv. B-3</strain>
    </source>
</reference>
<evidence type="ECO:0000256" key="2">
    <source>
        <dbReference type="ARBA" id="ARBA00022771"/>
    </source>
</evidence>
<feature type="domain" description="Zinc finger PHD-type" evidence="5">
    <location>
        <begin position="216"/>
        <end position="263"/>
    </location>
</feature>
<name>A0A397Z287_BRACM</name>
<evidence type="ECO:0000313" key="7">
    <source>
        <dbReference type="Proteomes" id="UP000264353"/>
    </source>
</evidence>
<feature type="compositionally biased region" description="Basic residues" evidence="4">
    <location>
        <begin position="152"/>
        <end position="162"/>
    </location>
</feature>
<dbReference type="GO" id="GO:0008270">
    <property type="term" value="F:zinc ion binding"/>
    <property type="evidence" value="ECO:0007669"/>
    <property type="project" value="UniProtKB-KW"/>
</dbReference>
<dbReference type="InterPro" id="IPR042163">
    <property type="entry name" value="PHF12"/>
</dbReference>
<dbReference type="InterPro" id="IPR054292">
    <property type="entry name" value="DUF7028"/>
</dbReference>
<accession>A0A397Z287</accession>
<dbReference type="InterPro" id="IPR011011">
    <property type="entry name" value="Znf_FYVE_PHD"/>
</dbReference>
<dbReference type="GO" id="GO:0003714">
    <property type="term" value="F:transcription corepressor activity"/>
    <property type="evidence" value="ECO:0007669"/>
    <property type="project" value="InterPro"/>
</dbReference>
<evidence type="ECO:0000256" key="4">
    <source>
        <dbReference type="SAM" id="MobiDB-lite"/>
    </source>
</evidence>
<dbReference type="AlphaFoldDB" id="A0A397Z287"/>
<feature type="region of interest" description="Disordered" evidence="4">
    <location>
        <begin position="88"/>
        <end position="162"/>
    </location>
</feature>
<proteinExistence type="predicted"/>
<keyword evidence="2" id="KW-0863">Zinc-finger</keyword>
<feature type="domain" description="Zinc finger PHD-type" evidence="5">
    <location>
        <begin position="168"/>
        <end position="215"/>
    </location>
</feature>
<evidence type="ECO:0000313" key="6">
    <source>
        <dbReference type="EMBL" id="RID59018.1"/>
    </source>
</evidence>
<dbReference type="Pfam" id="PF22970">
    <property type="entry name" value="DUF7028"/>
    <property type="match status" value="1"/>
</dbReference>
<evidence type="ECO:0000256" key="1">
    <source>
        <dbReference type="ARBA" id="ARBA00022723"/>
    </source>
</evidence>
<dbReference type="Gene3D" id="3.30.40.10">
    <property type="entry name" value="Zinc/RING finger domain, C3HC4 (zinc finger)"/>
    <property type="match status" value="2"/>
</dbReference>
<dbReference type="InterPro" id="IPR056511">
    <property type="entry name" value="IDM1_C"/>
</dbReference>
<keyword evidence="1" id="KW-0479">Metal-binding</keyword>
<feature type="compositionally biased region" description="Acidic residues" evidence="4">
    <location>
        <begin position="88"/>
        <end position="103"/>
    </location>
</feature>
<keyword evidence="3" id="KW-0862">Zinc</keyword>
<evidence type="ECO:0000259" key="5">
    <source>
        <dbReference type="SMART" id="SM00249"/>
    </source>
</evidence>
<dbReference type="SUPFAM" id="SSF57903">
    <property type="entry name" value="FYVE/PHD zinc finger"/>
    <property type="match status" value="1"/>
</dbReference>
<evidence type="ECO:0000256" key="3">
    <source>
        <dbReference type="ARBA" id="ARBA00022833"/>
    </source>
</evidence>
<dbReference type="InterPro" id="IPR001965">
    <property type="entry name" value="Znf_PHD"/>
</dbReference>